<reference evidence="7" key="1">
    <citation type="journal article" date="2016" name="Nat. Genet.">
        <title>A high-quality carrot genome assembly provides new insights into carotenoid accumulation and asterid genome evolution.</title>
        <authorList>
            <person name="Iorizzo M."/>
            <person name="Ellison S."/>
            <person name="Senalik D."/>
            <person name="Zeng P."/>
            <person name="Satapoomin P."/>
            <person name="Huang J."/>
            <person name="Bowman M."/>
            <person name="Iovene M."/>
            <person name="Sanseverino W."/>
            <person name="Cavagnaro P."/>
            <person name="Yildiz M."/>
            <person name="Macko-Podgorni A."/>
            <person name="Moranska E."/>
            <person name="Grzebelus E."/>
            <person name="Grzebelus D."/>
            <person name="Ashrafi H."/>
            <person name="Zheng Z."/>
            <person name="Cheng S."/>
            <person name="Spooner D."/>
            <person name="Van Deynze A."/>
            <person name="Simon P."/>
        </authorList>
    </citation>
    <scope>NUCLEOTIDE SEQUENCE</scope>
    <source>
        <tissue evidence="7">Leaf</tissue>
    </source>
</reference>
<dbReference type="PIRSF" id="PIRSF000517">
    <property type="entry name" value="Tyr_transaminase"/>
    <property type="match status" value="1"/>
</dbReference>
<feature type="modified residue" description="N6-(pyridoxal phosphate)lysine" evidence="5">
    <location>
        <position position="250"/>
    </location>
</feature>
<evidence type="ECO:0000256" key="5">
    <source>
        <dbReference type="PIRSR" id="PIRSR000517-1"/>
    </source>
</evidence>
<keyword evidence="8" id="KW-1185">Reference proteome</keyword>
<accession>A0A164W795</accession>
<dbReference type="PANTHER" id="PTHR45744:SF11">
    <property type="entry name" value="TYROSINE AMINOTRANSFERASE"/>
    <property type="match status" value="1"/>
</dbReference>
<dbReference type="Pfam" id="PF00155">
    <property type="entry name" value="Aminotran_1_2"/>
    <property type="match status" value="1"/>
</dbReference>
<dbReference type="OrthoDB" id="7042322at2759"/>
<protein>
    <recommendedName>
        <fullName evidence="6">Aminotransferase class I/classII large domain-containing protein</fullName>
    </recommendedName>
</protein>
<comment type="similarity">
    <text evidence="2 4">Belongs to the class-I pyridoxal-phosphate-dependent aminotransferase family.</text>
</comment>
<evidence type="ECO:0000259" key="6">
    <source>
        <dbReference type="Pfam" id="PF00155"/>
    </source>
</evidence>
<evidence type="ECO:0000313" key="8">
    <source>
        <dbReference type="Proteomes" id="UP000077755"/>
    </source>
</evidence>
<evidence type="ECO:0000256" key="2">
    <source>
        <dbReference type="ARBA" id="ARBA00007441"/>
    </source>
</evidence>
<dbReference type="GO" id="GO:0004838">
    <property type="term" value="F:L-tyrosine-2-oxoglutarate transaminase activity"/>
    <property type="evidence" value="ECO:0007669"/>
    <property type="project" value="TreeGrafter"/>
</dbReference>
<dbReference type="InterPro" id="IPR004839">
    <property type="entry name" value="Aminotransferase_I/II_large"/>
</dbReference>
<dbReference type="Gramene" id="KZM91377">
    <property type="protein sequence ID" value="KZM91377"/>
    <property type="gene ID" value="DCAR_021258"/>
</dbReference>
<evidence type="ECO:0000256" key="1">
    <source>
        <dbReference type="ARBA" id="ARBA00001933"/>
    </source>
</evidence>
<dbReference type="Gene3D" id="3.40.640.10">
    <property type="entry name" value="Type I PLP-dependent aspartate aminotransferase-like (Major domain)"/>
    <property type="match status" value="1"/>
</dbReference>
<dbReference type="FunFam" id="3.90.1150.10:FF:000040">
    <property type="entry name" value="Tyrosine aminotransferase"/>
    <property type="match status" value="1"/>
</dbReference>
<dbReference type="SUPFAM" id="SSF53383">
    <property type="entry name" value="PLP-dependent transferases"/>
    <property type="match status" value="1"/>
</dbReference>
<dbReference type="InterPro" id="IPR015422">
    <property type="entry name" value="PyrdxlP-dep_Trfase_small"/>
</dbReference>
<dbReference type="InterPro" id="IPR015424">
    <property type="entry name" value="PyrdxlP-dep_Trfase"/>
</dbReference>
<dbReference type="InterPro" id="IPR005958">
    <property type="entry name" value="TyrNic_aminoTrfase"/>
</dbReference>
<evidence type="ECO:0000313" key="7">
    <source>
        <dbReference type="EMBL" id="WOH05633.1"/>
    </source>
</evidence>
<dbReference type="Gene3D" id="3.90.1150.10">
    <property type="entry name" value="Aspartate Aminotransferase, domain 1"/>
    <property type="match status" value="1"/>
</dbReference>
<dbReference type="AlphaFoldDB" id="A0A164W795"/>
<comment type="cofactor">
    <cofactor evidence="1 4 5">
        <name>pyridoxal 5'-phosphate</name>
        <dbReference type="ChEBI" id="CHEBI:597326"/>
    </cofactor>
</comment>
<dbReference type="CDD" id="cd00609">
    <property type="entry name" value="AAT_like"/>
    <property type="match status" value="1"/>
</dbReference>
<dbReference type="GO" id="GO:0030170">
    <property type="term" value="F:pyridoxal phosphate binding"/>
    <property type="evidence" value="ECO:0007669"/>
    <property type="project" value="InterPro"/>
</dbReference>
<dbReference type="PANTHER" id="PTHR45744">
    <property type="entry name" value="TYROSINE AMINOTRANSFERASE"/>
    <property type="match status" value="1"/>
</dbReference>
<dbReference type="EMBL" id="CP093348">
    <property type="protein sequence ID" value="WOH05633.1"/>
    <property type="molecule type" value="Genomic_DNA"/>
</dbReference>
<dbReference type="KEGG" id="dcr:108224339"/>
<gene>
    <name evidence="7" type="ORF">DCAR_0625052</name>
</gene>
<proteinExistence type="inferred from homology"/>
<organism evidence="7 8">
    <name type="scientific">Daucus carota subsp. sativus</name>
    <name type="common">Carrot</name>
    <dbReference type="NCBI Taxonomy" id="79200"/>
    <lineage>
        <taxon>Eukaryota</taxon>
        <taxon>Viridiplantae</taxon>
        <taxon>Streptophyta</taxon>
        <taxon>Embryophyta</taxon>
        <taxon>Tracheophyta</taxon>
        <taxon>Spermatophyta</taxon>
        <taxon>Magnoliopsida</taxon>
        <taxon>eudicotyledons</taxon>
        <taxon>Gunneridae</taxon>
        <taxon>Pentapetalae</taxon>
        <taxon>asterids</taxon>
        <taxon>campanulids</taxon>
        <taxon>Apiales</taxon>
        <taxon>Apiaceae</taxon>
        <taxon>Apioideae</taxon>
        <taxon>Scandiceae</taxon>
        <taxon>Daucinae</taxon>
        <taxon>Daucus</taxon>
        <taxon>Daucus sect. Daucus</taxon>
    </lineage>
</organism>
<name>A0A164W795_DAUCS</name>
<feature type="domain" description="Aminotransferase class I/classII large" evidence="6">
    <location>
        <begin position="41"/>
        <end position="394"/>
    </location>
</feature>
<dbReference type="InterPro" id="IPR015421">
    <property type="entry name" value="PyrdxlP-dep_Trfase_major"/>
</dbReference>
<reference evidence="7" key="2">
    <citation type="submission" date="2022-03" db="EMBL/GenBank/DDBJ databases">
        <title>Draft title - Genomic analysis of global carrot germplasm unveils the trajectory of domestication and the origin of high carotenoid orange carrot.</title>
        <authorList>
            <person name="Iorizzo M."/>
            <person name="Ellison S."/>
            <person name="Senalik D."/>
            <person name="Macko-Podgorni A."/>
            <person name="Grzebelus D."/>
            <person name="Bostan H."/>
            <person name="Rolling W."/>
            <person name="Curaba J."/>
            <person name="Simon P."/>
        </authorList>
    </citation>
    <scope>NUCLEOTIDE SEQUENCE</scope>
    <source>
        <tissue evidence="7">Leaf</tissue>
    </source>
</reference>
<evidence type="ECO:0000256" key="3">
    <source>
        <dbReference type="ARBA" id="ARBA00022898"/>
    </source>
</evidence>
<dbReference type="GO" id="GO:0006572">
    <property type="term" value="P:L-tyrosine catabolic process"/>
    <property type="evidence" value="ECO:0007669"/>
    <property type="project" value="TreeGrafter"/>
</dbReference>
<evidence type="ECO:0000256" key="4">
    <source>
        <dbReference type="PIRNR" id="PIRNR000517"/>
    </source>
</evidence>
<keyword evidence="3 4" id="KW-0663">Pyridoxal phosphate</keyword>
<dbReference type="FunFam" id="3.40.640.10:FF:000048">
    <property type="entry name" value="tyrosine aminotransferase"/>
    <property type="match status" value="1"/>
</dbReference>
<dbReference type="OMA" id="CGLPYKL"/>
<dbReference type="Proteomes" id="UP000077755">
    <property type="component" value="Chromosome 6"/>
</dbReference>
<sequence>MEKDSAVSWNFQGSNKVKESSTHSIARVVVEVMKNVTAGEKFIHLGIGDPSTIPCFRTAVAAEDAIIQALRTNTFNGYSPTSGLPLARSSIAEYLSRDLPDKLSADDIYLSVGARQAIEVVLTVLARPGANILLPRPWYPLYEAFVAFTGVEARHFDLLPEKGWEVDLNAIKNLADENTIAMVIINPGNPCGTVFTYEHLKNIAETAEKLGILVMSDESYGHLAYGSTPFTPMGVFGSVAPVITIGSLSKRWFVPGWRLGWIAISDPTCILQGSEIVEGIKSNIDISSDPTTFTQGAVPQILEKTDAEFYSKTTSILKEDAEICWDLLNHIPCIACPHKPNGAMFVMVKLDISQLEDISDDMDFCNMLAKEESVIVLPGFILGMKNWLRITFAQEPSVLKDGLGRMKAFCSRHGKKK</sequence>
<dbReference type="NCBIfam" id="TIGR01265">
    <property type="entry name" value="tyr_nico_aTase"/>
    <property type="match status" value="1"/>
</dbReference>